<proteinExistence type="predicted"/>
<dbReference type="InterPro" id="IPR029063">
    <property type="entry name" value="SAM-dependent_MTases_sf"/>
</dbReference>
<dbReference type="InterPro" id="IPR025714">
    <property type="entry name" value="Methyltranfer_dom"/>
</dbReference>
<gene>
    <name evidence="2" type="ORF">ACFS6H_17140</name>
</gene>
<dbReference type="Pfam" id="PF13847">
    <property type="entry name" value="Methyltransf_31"/>
    <property type="match status" value="1"/>
</dbReference>
<organism evidence="2 3">
    <name type="scientific">Terrimonas rubra</name>
    <dbReference type="NCBI Taxonomy" id="1035890"/>
    <lineage>
        <taxon>Bacteria</taxon>
        <taxon>Pseudomonadati</taxon>
        <taxon>Bacteroidota</taxon>
        <taxon>Chitinophagia</taxon>
        <taxon>Chitinophagales</taxon>
        <taxon>Chitinophagaceae</taxon>
        <taxon>Terrimonas</taxon>
    </lineage>
</organism>
<evidence type="ECO:0000259" key="1">
    <source>
        <dbReference type="Pfam" id="PF13847"/>
    </source>
</evidence>
<evidence type="ECO:0000313" key="3">
    <source>
        <dbReference type="Proteomes" id="UP001597511"/>
    </source>
</evidence>
<name>A0ABW6ABL8_9BACT</name>
<protein>
    <submittedName>
        <fullName evidence="2">Methyltransferase domain-containing protein</fullName>
    </submittedName>
</protein>
<dbReference type="GO" id="GO:0008168">
    <property type="term" value="F:methyltransferase activity"/>
    <property type="evidence" value="ECO:0007669"/>
    <property type="project" value="UniProtKB-KW"/>
</dbReference>
<keyword evidence="2" id="KW-0489">Methyltransferase</keyword>
<sequence>MKIINNDKELDALFPDWARALSGRHWSPMHVAARAADFLAVQPGTKVLDIGSGVGKFCLTGAMFHPAVNFYGVEFRENLVAVANDCANTIGLTNVYFEARDINTVDLGNYDHFYFYNSFYENIAVDERIDEKVAQSISLYKHYQAYLLRQLEKLPSATRLATFYGNDTYIPRHYHVVGTYMDELLKFWIKL</sequence>
<dbReference type="Gene3D" id="3.40.50.150">
    <property type="entry name" value="Vaccinia Virus protein VP39"/>
    <property type="match status" value="1"/>
</dbReference>
<dbReference type="SUPFAM" id="SSF53335">
    <property type="entry name" value="S-adenosyl-L-methionine-dependent methyltransferases"/>
    <property type="match status" value="1"/>
</dbReference>
<keyword evidence="2" id="KW-0808">Transferase</keyword>
<comment type="caution">
    <text evidence="2">The sequence shown here is derived from an EMBL/GenBank/DDBJ whole genome shotgun (WGS) entry which is preliminary data.</text>
</comment>
<dbReference type="GO" id="GO:0032259">
    <property type="term" value="P:methylation"/>
    <property type="evidence" value="ECO:0007669"/>
    <property type="project" value="UniProtKB-KW"/>
</dbReference>
<keyword evidence="3" id="KW-1185">Reference proteome</keyword>
<reference evidence="3" key="1">
    <citation type="journal article" date="2019" name="Int. J. Syst. Evol. Microbiol.">
        <title>The Global Catalogue of Microorganisms (GCM) 10K type strain sequencing project: providing services to taxonomists for standard genome sequencing and annotation.</title>
        <authorList>
            <consortium name="The Broad Institute Genomics Platform"/>
            <consortium name="The Broad Institute Genome Sequencing Center for Infectious Disease"/>
            <person name="Wu L."/>
            <person name="Ma J."/>
        </authorList>
    </citation>
    <scope>NUCLEOTIDE SEQUENCE [LARGE SCALE GENOMIC DNA]</scope>
    <source>
        <strain evidence="3">KCTC 23299</strain>
    </source>
</reference>
<evidence type="ECO:0000313" key="2">
    <source>
        <dbReference type="EMBL" id="MFD2921456.1"/>
    </source>
</evidence>
<dbReference type="EMBL" id="JBHUOZ010000003">
    <property type="protein sequence ID" value="MFD2921456.1"/>
    <property type="molecule type" value="Genomic_DNA"/>
</dbReference>
<dbReference type="Proteomes" id="UP001597511">
    <property type="component" value="Unassembled WGS sequence"/>
</dbReference>
<feature type="domain" description="Methyltransferase" evidence="1">
    <location>
        <begin position="43"/>
        <end position="106"/>
    </location>
</feature>
<accession>A0ABW6ABL8</accession>
<dbReference type="RefSeq" id="WP_386101791.1">
    <property type="nucleotide sequence ID" value="NZ_JBHUOZ010000003.1"/>
</dbReference>